<dbReference type="PANTHER" id="PTHR20855">
    <property type="entry name" value="ADIPOR/PROGESTIN RECEPTOR-RELATED"/>
    <property type="match status" value="1"/>
</dbReference>
<dbReference type="InterPro" id="IPR004254">
    <property type="entry name" value="AdipoR/HlyIII-related"/>
</dbReference>
<dbReference type="Pfam" id="PF03006">
    <property type="entry name" value="HlyIII"/>
    <property type="match status" value="1"/>
</dbReference>
<keyword evidence="3 6" id="KW-1133">Transmembrane helix</keyword>
<feature type="transmembrane region" description="Helical" evidence="6">
    <location>
        <begin position="136"/>
        <end position="155"/>
    </location>
</feature>
<keyword evidence="8" id="KW-1185">Reference proteome</keyword>
<comment type="subcellular location">
    <subcellularLocation>
        <location evidence="1">Membrane</location>
        <topology evidence="1">Multi-pass membrane protein</topology>
    </subcellularLocation>
</comment>
<keyword evidence="2 6" id="KW-0812">Transmembrane</keyword>
<accession>A0A061SMF4</accession>
<comment type="caution">
    <text evidence="7">The sequence shown here is derived from an EMBL/GenBank/DDBJ whole genome shotgun (WGS) entry which is preliminary data.</text>
</comment>
<feature type="transmembrane region" description="Helical" evidence="6">
    <location>
        <begin position="192"/>
        <end position="211"/>
    </location>
</feature>
<evidence type="ECO:0000256" key="5">
    <source>
        <dbReference type="PIRSR" id="PIRSR604254-1"/>
    </source>
</evidence>
<sequence>MTSLTFPSPKLAHRRADLVVHIAGLALILIAGSLLVLNSVGRVEPKLSVAVFVYLLCALASNLASFLYHFSPWHDRRKLLRRIDHAAIYPSITGTFTPFFIQANTAWTMTLLLVCWSLTVIAIWKKVTDENVKSRWSTASYLGLGAIGLSALPDLTNVPAETLYCVLAGALCYVVGTGFYARKTLPFRYAIWHAWVNLGGILMFVGIWAALLG</sequence>
<keyword evidence="4 6" id="KW-0472">Membrane</keyword>
<keyword evidence="5" id="KW-0479">Metal-binding</keyword>
<evidence type="ECO:0000256" key="2">
    <source>
        <dbReference type="ARBA" id="ARBA00022692"/>
    </source>
</evidence>
<proteinExistence type="predicted"/>
<gene>
    <name evidence="7" type="ORF">PM02_10490</name>
</gene>
<feature type="transmembrane region" description="Helical" evidence="6">
    <location>
        <begin position="18"/>
        <end position="37"/>
    </location>
</feature>
<dbReference type="AlphaFoldDB" id="A0A061SMF4"/>
<keyword evidence="5" id="KW-0862">Zinc</keyword>
<feature type="binding site" evidence="5">
    <location>
        <position position="69"/>
    </location>
    <ligand>
        <name>Zn(2+)</name>
        <dbReference type="ChEBI" id="CHEBI:29105"/>
    </ligand>
</feature>
<organism evidence="7 8">
    <name type="scientific">Sulfitobacter mediterraneus</name>
    <dbReference type="NCBI Taxonomy" id="83219"/>
    <lineage>
        <taxon>Bacteria</taxon>
        <taxon>Pseudomonadati</taxon>
        <taxon>Pseudomonadota</taxon>
        <taxon>Alphaproteobacteria</taxon>
        <taxon>Rhodobacterales</taxon>
        <taxon>Roseobacteraceae</taxon>
        <taxon>Sulfitobacter</taxon>
    </lineage>
</organism>
<name>A0A061SMF4_9RHOB</name>
<dbReference type="Proteomes" id="UP000027337">
    <property type="component" value="Unassembled WGS sequence"/>
</dbReference>
<dbReference type="PANTHER" id="PTHR20855:SF3">
    <property type="entry name" value="LD03007P"/>
    <property type="match status" value="1"/>
</dbReference>
<feature type="transmembrane region" description="Helical" evidence="6">
    <location>
        <begin position="107"/>
        <end position="124"/>
    </location>
</feature>
<feature type="transmembrane region" description="Helical" evidence="6">
    <location>
        <begin position="49"/>
        <end position="71"/>
    </location>
</feature>
<dbReference type="STRING" id="83219.PM02_10490"/>
<evidence type="ECO:0000256" key="1">
    <source>
        <dbReference type="ARBA" id="ARBA00004141"/>
    </source>
</evidence>
<dbReference type="EMBL" id="JEMU01000008">
    <property type="protein sequence ID" value="KAJ02896.1"/>
    <property type="molecule type" value="Genomic_DNA"/>
</dbReference>
<reference evidence="7 8" key="1">
    <citation type="journal article" date="2014" name="Genome Announc.">
        <title>Draft Genome Sequences of Two Isolates of the Roseobacter Group, Sulfitobacter sp. Strains 3SOLIMAR09 and 1FIGIMAR09, from Harbors of Mallorca Island (Mediterranean Sea).</title>
        <authorList>
            <person name="Mas-Llado M."/>
            <person name="Pina-Villalonga J.M."/>
            <person name="Brunet-Galmes I."/>
            <person name="Nogales B."/>
            <person name="Bosch R."/>
        </authorList>
    </citation>
    <scope>NUCLEOTIDE SEQUENCE [LARGE SCALE GENOMIC DNA]</scope>
    <source>
        <strain evidence="7 8">1FIGIMAR09</strain>
    </source>
</reference>
<dbReference type="RefSeq" id="WP_037908434.1">
    <property type="nucleotide sequence ID" value="NZ_JEMU01000008.1"/>
</dbReference>
<protein>
    <submittedName>
        <fullName evidence="7">Hemolysin</fullName>
    </submittedName>
</protein>
<evidence type="ECO:0000256" key="6">
    <source>
        <dbReference type="SAM" id="Phobius"/>
    </source>
</evidence>
<evidence type="ECO:0000313" key="8">
    <source>
        <dbReference type="Proteomes" id="UP000027337"/>
    </source>
</evidence>
<dbReference type="GO" id="GO:0016020">
    <property type="term" value="C:membrane"/>
    <property type="evidence" value="ECO:0007669"/>
    <property type="project" value="UniProtKB-SubCell"/>
</dbReference>
<evidence type="ECO:0000256" key="3">
    <source>
        <dbReference type="ARBA" id="ARBA00022989"/>
    </source>
</evidence>
<dbReference type="eggNOG" id="COG1272">
    <property type="taxonomic scope" value="Bacteria"/>
</dbReference>
<feature type="transmembrane region" description="Helical" evidence="6">
    <location>
        <begin position="161"/>
        <end position="180"/>
    </location>
</feature>
<evidence type="ECO:0000313" key="7">
    <source>
        <dbReference type="EMBL" id="KAJ02896.1"/>
    </source>
</evidence>
<dbReference type="GO" id="GO:0046872">
    <property type="term" value="F:metal ion binding"/>
    <property type="evidence" value="ECO:0007669"/>
    <property type="project" value="UniProtKB-KW"/>
</dbReference>
<evidence type="ECO:0000256" key="4">
    <source>
        <dbReference type="ARBA" id="ARBA00023136"/>
    </source>
</evidence>